<dbReference type="SUPFAM" id="SSF69304">
    <property type="entry name" value="Tricorn protease N-terminal domain"/>
    <property type="match status" value="1"/>
</dbReference>
<dbReference type="Pfam" id="PF13860">
    <property type="entry name" value="FlgD_ig"/>
    <property type="match status" value="1"/>
</dbReference>
<feature type="domain" description="SbsA Ig-like" evidence="2">
    <location>
        <begin position="964"/>
        <end position="1066"/>
    </location>
</feature>
<dbReference type="Proteomes" id="UP000199406">
    <property type="component" value="Unassembled WGS sequence"/>
</dbReference>
<proteinExistence type="predicted"/>
<evidence type="ECO:0000313" key="4">
    <source>
        <dbReference type="EMBL" id="SDF80770.1"/>
    </source>
</evidence>
<protein>
    <submittedName>
        <fullName evidence="4">FlgD Ig-like domain-containing protein</fullName>
    </submittedName>
</protein>
<feature type="domain" description="SbsA Ig-like" evidence="2">
    <location>
        <begin position="757"/>
        <end position="859"/>
    </location>
</feature>
<dbReference type="STRING" id="1550231.SAMN05660662_3433"/>
<keyword evidence="1" id="KW-0732">Signal</keyword>
<sequence>MRSITPRTAYLLEHVLRSRTRISLLAIVATGASVLGAAPALAAAPEPLPLMEAGPTTTPAVLTPVIRTAGGVIYRSDEDPYSVVRIQATGGALEKESRFPYAKVTGELLSYYDYAARAFTWRTIGDSTLQTVAVPDDLTYLSSTPHGYVARRLVPSGGMPPSPDPTDLVAVDVLDGGTQTVMGTVDGTGPGTFVEPGPLGAVVQSWSGMTSSQVYLPYDGSGATDPLVVPSGGSCRIADTALWCSNSSATPPTLTRVPLDGSEPESLTGAPVEWVVPTDDGVAFFVRTAEGNALMTWDGSSPTAEPLLEPSWGADAAGPSADGSGTLLVSRTGALGTAGIWSVPLSGASPAPLVTAPAKPRKARAVAIAPGRVAWTDNSSPDDSLWVRDISSGSGGTSAAPEQLVARNATAVALSLSGDRISYSDNTFPSPGRLRDGDTTQQLNADAGRTTLSGDRILLEGSSSEDAPVTWALRNLRTGEVAALPDARDYDLWGERLVRLGRDGAVWLSDLRTGADPVQLREATPGEDMFGDVVIAGDVVSWDFTWRAGGIGGSYQSDRKILDVTQLDEPATDVTSLGLDTVEDLSTGYAVGLDCVMNDCYPTAVSLADGGIQQFDSPTHAMAVDGNLLAFVSEGGLPSVLTLPEYADAPRLLAAPTTVTKLTGGSTWTARVVTSRVLTDCEVEIRNAAGTVVRTLPCLAPYGAATVAWDGKDGMGGALPTGSYTWQLAGATGDDELVDYDGGTAALSGTIAVGAGDTTAPVLAKRSHASGATAVPVGGSVSVTFSEPVQGVSGSTFVLKDKAGKIVPATIGYNAVTRAATLDPTAALAADARYTVALTSGVRDTAGNALVPVSWTFTTGPAPTLTTARPATNATSVAVTGKVTATFSEPVTGVSGTTFVLKDRNGKALRATVGYNATTRVATLDPVSTLAANSRYTATLTTGIRDRAGNPMVTRSWAFTTGAAPAVTARTPAVNATGVARNANVTATFSEPVTGISTRTAVLRSSSGATVTAKVTYNATRRTVTIDPHATLAARTKYGVTLTGGGTAIRDAVGDPLSTTRWSFTTGTR</sequence>
<gene>
    <name evidence="4" type="ORF">SAMN05660662_3433</name>
</gene>
<reference evidence="5" key="1">
    <citation type="submission" date="2016-10" db="EMBL/GenBank/DDBJ databases">
        <authorList>
            <person name="Varghese N."/>
            <person name="Submissions S."/>
        </authorList>
    </citation>
    <scope>NUCLEOTIDE SEQUENCE [LARGE SCALE GENOMIC DNA]</scope>
    <source>
        <strain evidence="5">DSM 44268</strain>
    </source>
</reference>
<organism evidence="4 5">
    <name type="scientific">Blastococcus aurantiacus</name>
    <dbReference type="NCBI Taxonomy" id="1550231"/>
    <lineage>
        <taxon>Bacteria</taxon>
        <taxon>Bacillati</taxon>
        <taxon>Actinomycetota</taxon>
        <taxon>Actinomycetes</taxon>
        <taxon>Geodermatophilales</taxon>
        <taxon>Geodermatophilaceae</taxon>
        <taxon>Blastococcus</taxon>
    </lineage>
</organism>
<dbReference type="AlphaFoldDB" id="A0A1G7P5P7"/>
<evidence type="ECO:0000313" key="5">
    <source>
        <dbReference type="Proteomes" id="UP000199406"/>
    </source>
</evidence>
<dbReference type="OrthoDB" id="345021at2"/>
<evidence type="ECO:0000259" key="2">
    <source>
        <dbReference type="Pfam" id="PF13205"/>
    </source>
</evidence>
<dbReference type="EMBL" id="FNBT01000007">
    <property type="protein sequence ID" value="SDF80770.1"/>
    <property type="molecule type" value="Genomic_DNA"/>
</dbReference>
<dbReference type="Gene3D" id="2.60.40.1220">
    <property type="match status" value="3"/>
</dbReference>
<evidence type="ECO:0000259" key="3">
    <source>
        <dbReference type="Pfam" id="PF13860"/>
    </source>
</evidence>
<dbReference type="RefSeq" id="WP_091769519.1">
    <property type="nucleotide sequence ID" value="NZ_FNBT01000007.1"/>
</dbReference>
<keyword evidence="5" id="KW-1185">Reference proteome</keyword>
<evidence type="ECO:0000256" key="1">
    <source>
        <dbReference type="ARBA" id="ARBA00022729"/>
    </source>
</evidence>
<dbReference type="Pfam" id="PF13205">
    <property type="entry name" value="Big_5"/>
    <property type="match status" value="3"/>
</dbReference>
<feature type="domain" description="SbsA Ig-like" evidence="2">
    <location>
        <begin position="862"/>
        <end position="961"/>
    </location>
</feature>
<name>A0A1G7P5P7_9ACTN</name>
<accession>A0A1G7P5P7</accession>
<feature type="domain" description="FlgD/Vpr Ig-like" evidence="3">
    <location>
        <begin position="660"/>
        <end position="733"/>
    </location>
</feature>
<dbReference type="InterPro" id="IPR032812">
    <property type="entry name" value="SbsA_Ig"/>
</dbReference>
<dbReference type="Gene3D" id="2.60.40.4070">
    <property type="match status" value="1"/>
</dbReference>
<dbReference type="InterPro" id="IPR014755">
    <property type="entry name" value="Cu-Rt/internalin_Ig-like"/>
</dbReference>
<dbReference type="InterPro" id="IPR025965">
    <property type="entry name" value="FlgD/Vpr_Ig-like"/>
</dbReference>